<accession>A0ACB9QPR7</accession>
<evidence type="ECO:0000313" key="2">
    <source>
        <dbReference type="Proteomes" id="UP001057402"/>
    </source>
</evidence>
<proteinExistence type="predicted"/>
<name>A0ACB9QPR7_9MYRT</name>
<keyword evidence="2" id="KW-1185">Reference proteome</keyword>
<dbReference type="EMBL" id="CM042885">
    <property type="protein sequence ID" value="KAI4365648.1"/>
    <property type="molecule type" value="Genomic_DNA"/>
</dbReference>
<protein>
    <submittedName>
        <fullName evidence="1">Uncharacterized protein</fullName>
    </submittedName>
</protein>
<comment type="caution">
    <text evidence="1">The sequence shown here is derived from an EMBL/GenBank/DDBJ whole genome shotgun (WGS) entry which is preliminary data.</text>
</comment>
<dbReference type="Proteomes" id="UP001057402">
    <property type="component" value="Chromosome 6"/>
</dbReference>
<reference evidence="2" key="1">
    <citation type="journal article" date="2023" name="Front. Plant Sci.">
        <title>Chromosomal-level genome assembly of Melastoma candidum provides insights into trichome evolution.</title>
        <authorList>
            <person name="Zhong Y."/>
            <person name="Wu W."/>
            <person name="Sun C."/>
            <person name="Zou P."/>
            <person name="Liu Y."/>
            <person name="Dai S."/>
            <person name="Zhou R."/>
        </authorList>
    </citation>
    <scope>NUCLEOTIDE SEQUENCE [LARGE SCALE GENOMIC DNA]</scope>
</reference>
<sequence>MARDLQVGGPLGKTCQGSLCHTLMFERPFRCSVDDCSASYRRKEHLTRHSIRHEGKSFACPFGNFKLVSVEAFCCQCMKYLSSANCLEVHFQIAHRELVRVLVNFECTIGRCTWSFSSKSNLLQHVKASYDEARPYVCGFPDCGKAFACKHVRDNHEKSEELCSKSNCNSRQRNTTLDLIAIHFPA</sequence>
<gene>
    <name evidence="1" type="ORF">MLD38_021614</name>
</gene>
<evidence type="ECO:0000313" key="1">
    <source>
        <dbReference type="EMBL" id="KAI4365648.1"/>
    </source>
</evidence>
<organism evidence="1 2">
    <name type="scientific">Melastoma candidum</name>
    <dbReference type="NCBI Taxonomy" id="119954"/>
    <lineage>
        <taxon>Eukaryota</taxon>
        <taxon>Viridiplantae</taxon>
        <taxon>Streptophyta</taxon>
        <taxon>Embryophyta</taxon>
        <taxon>Tracheophyta</taxon>
        <taxon>Spermatophyta</taxon>
        <taxon>Magnoliopsida</taxon>
        <taxon>eudicotyledons</taxon>
        <taxon>Gunneridae</taxon>
        <taxon>Pentapetalae</taxon>
        <taxon>rosids</taxon>
        <taxon>malvids</taxon>
        <taxon>Myrtales</taxon>
        <taxon>Melastomataceae</taxon>
        <taxon>Melastomatoideae</taxon>
        <taxon>Melastomateae</taxon>
        <taxon>Melastoma</taxon>
    </lineage>
</organism>